<dbReference type="EMBL" id="CADIKH010000080">
    <property type="protein sequence ID" value="CAB3773612.1"/>
    <property type="molecule type" value="Genomic_DNA"/>
</dbReference>
<evidence type="ECO:0008006" key="3">
    <source>
        <dbReference type="Google" id="ProtNLM"/>
    </source>
</evidence>
<dbReference type="InterPro" id="IPR010261">
    <property type="entry name" value="Tir_chaperone"/>
</dbReference>
<protein>
    <recommendedName>
        <fullName evidence="3">Molecular chaperone Tir</fullName>
    </recommendedName>
</protein>
<dbReference type="GO" id="GO:0030254">
    <property type="term" value="P:protein secretion by the type III secretion system"/>
    <property type="evidence" value="ECO:0007669"/>
    <property type="project" value="InterPro"/>
</dbReference>
<dbReference type="SUPFAM" id="SSF69635">
    <property type="entry name" value="Type III secretory system chaperone-like"/>
    <property type="match status" value="1"/>
</dbReference>
<gene>
    <name evidence="1" type="ORF">LMG29542_07344</name>
</gene>
<dbReference type="Proteomes" id="UP000494363">
    <property type="component" value="Unassembled WGS sequence"/>
</dbReference>
<dbReference type="AlphaFoldDB" id="A0A6J5F7M3"/>
<reference evidence="1 2" key="1">
    <citation type="submission" date="2020-04" db="EMBL/GenBank/DDBJ databases">
        <authorList>
            <person name="De Canck E."/>
        </authorList>
    </citation>
    <scope>NUCLEOTIDE SEQUENCE [LARGE SCALE GENOMIC DNA]</scope>
    <source>
        <strain evidence="1 2">LMG 29542</strain>
    </source>
</reference>
<evidence type="ECO:0000313" key="1">
    <source>
        <dbReference type="EMBL" id="CAB3773612.1"/>
    </source>
</evidence>
<name>A0A6J5F7M3_9BURK</name>
<keyword evidence="2" id="KW-1185">Reference proteome</keyword>
<accession>A0A6J5F7M3</accession>
<sequence>MSIERRDALFTELCQVLDIPCSQQTVEAGQLQVGGFDASLDFYEDDAAAIYLSFEYGIVTSGRTLRIFRLLLEANLSIYAQDQAQLGLDAETGGIVLLVRVPFADDVNGDYLAELVDHYVEHGMYWRDNILQASDEMFDNLASGAYLWIKA</sequence>
<organism evidence="1 2">
    <name type="scientific">Paraburkholderia humisilvae</name>
    <dbReference type="NCBI Taxonomy" id="627669"/>
    <lineage>
        <taxon>Bacteria</taxon>
        <taxon>Pseudomonadati</taxon>
        <taxon>Pseudomonadota</taxon>
        <taxon>Betaproteobacteria</taxon>
        <taxon>Burkholderiales</taxon>
        <taxon>Burkholderiaceae</taxon>
        <taxon>Paraburkholderia</taxon>
    </lineage>
</organism>
<dbReference type="RefSeq" id="WP_175232647.1">
    <property type="nucleotide sequence ID" value="NZ_CADIKH010000080.1"/>
</dbReference>
<evidence type="ECO:0000313" key="2">
    <source>
        <dbReference type="Proteomes" id="UP000494363"/>
    </source>
</evidence>
<dbReference type="Gene3D" id="3.30.1460.10">
    <property type="match status" value="1"/>
</dbReference>
<proteinExistence type="predicted"/>
<dbReference type="Pfam" id="PF05932">
    <property type="entry name" value="CesT"/>
    <property type="match status" value="1"/>
</dbReference>